<dbReference type="EC" id="3.4.24.-" evidence="9"/>
<dbReference type="GO" id="GO:0006508">
    <property type="term" value="P:proteolysis"/>
    <property type="evidence" value="ECO:0007669"/>
    <property type="project" value="UniProtKB-KW"/>
</dbReference>
<evidence type="ECO:0000259" key="10">
    <source>
        <dbReference type="PROSITE" id="PS51864"/>
    </source>
</evidence>
<accession>A0A9D4T9Q4</accession>
<evidence type="ECO:0000256" key="5">
    <source>
        <dbReference type="ARBA" id="ARBA00022833"/>
    </source>
</evidence>
<comment type="subunit">
    <text evidence="1">Monomer.</text>
</comment>
<dbReference type="PANTHER" id="PTHR10127:SF780">
    <property type="entry name" value="METALLOENDOPEPTIDASE"/>
    <property type="match status" value="1"/>
</dbReference>
<reference evidence="11" key="2">
    <citation type="submission" date="2021-09" db="EMBL/GenBank/DDBJ databases">
        <authorList>
            <person name="Jia N."/>
            <person name="Wang J."/>
            <person name="Shi W."/>
            <person name="Du L."/>
            <person name="Sun Y."/>
            <person name="Zhan W."/>
            <person name="Jiang J."/>
            <person name="Wang Q."/>
            <person name="Zhang B."/>
            <person name="Ji P."/>
            <person name="Sakyi L.B."/>
            <person name="Cui X."/>
            <person name="Yuan T."/>
            <person name="Jiang B."/>
            <person name="Yang W."/>
            <person name="Lam T.T.-Y."/>
            <person name="Chang Q."/>
            <person name="Ding S."/>
            <person name="Wang X."/>
            <person name="Zhu J."/>
            <person name="Ruan X."/>
            <person name="Zhao L."/>
            <person name="Wei J."/>
            <person name="Que T."/>
            <person name="Du C."/>
            <person name="Cheng J."/>
            <person name="Dai P."/>
            <person name="Han X."/>
            <person name="Huang E."/>
            <person name="Gao Y."/>
            <person name="Liu J."/>
            <person name="Shao H."/>
            <person name="Ye R."/>
            <person name="Li L."/>
            <person name="Wei W."/>
            <person name="Wang X."/>
            <person name="Wang C."/>
            <person name="Huo Q."/>
            <person name="Li W."/>
            <person name="Guo W."/>
            <person name="Chen H."/>
            <person name="Chen S."/>
            <person name="Zhou L."/>
            <person name="Zhou L."/>
            <person name="Ni X."/>
            <person name="Tian J."/>
            <person name="Zhou Y."/>
            <person name="Sheng Y."/>
            <person name="Liu T."/>
            <person name="Pan Y."/>
            <person name="Xia L."/>
            <person name="Li J."/>
            <person name="Zhao F."/>
            <person name="Cao W."/>
        </authorList>
    </citation>
    <scope>NUCLEOTIDE SEQUENCE</scope>
    <source>
        <strain evidence="11">Rsan-2018</strain>
        <tissue evidence="11">Larvae</tissue>
    </source>
</reference>
<dbReference type="EMBL" id="JABSTV010001245">
    <property type="protein sequence ID" value="KAH7983437.1"/>
    <property type="molecule type" value="Genomic_DNA"/>
</dbReference>
<evidence type="ECO:0000256" key="9">
    <source>
        <dbReference type="RuleBase" id="RU361183"/>
    </source>
</evidence>
<feature type="binding site" evidence="8">
    <location>
        <position position="69"/>
    </location>
    <ligand>
        <name>Zn(2+)</name>
        <dbReference type="ChEBI" id="CHEBI:29105"/>
        <note>catalytic</note>
    </ligand>
</feature>
<dbReference type="PRINTS" id="PR00480">
    <property type="entry name" value="ASTACIN"/>
</dbReference>
<name>A0A9D4T9Q4_RHISA</name>
<dbReference type="PROSITE" id="PS51864">
    <property type="entry name" value="ASTACIN"/>
    <property type="match status" value="1"/>
</dbReference>
<feature type="binding site" evidence="8">
    <location>
        <position position="63"/>
    </location>
    <ligand>
        <name>Zn(2+)</name>
        <dbReference type="ChEBI" id="CHEBI:29105"/>
        <note>catalytic</note>
    </ligand>
</feature>
<evidence type="ECO:0000313" key="12">
    <source>
        <dbReference type="Proteomes" id="UP000821837"/>
    </source>
</evidence>
<evidence type="ECO:0000256" key="7">
    <source>
        <dbReference type="ARBA" id="ARBA00025529"/>
    </source>
</evidence>
<evidence type="ECO:0000256" key="4">
    <source>
        <dbReference type="ARBA" id="ARBA00022801"/>
    </source>
</evidence>
<proteinExistence type="predicted"/>
<dbReference type="Gene3D" id="3.40.390.10">
    <property type="entry name" value="Collagenase (Catalytic Domain)"/>
    <property type="match status" value="1"/>
</dbReference>
<dbReference type="SUPFAM" id="SSF55486">
    <property type="entry name" value="Metalloproteases ('zincins'), catalytic domain"/>
    <property type="match status" value="1"/>
</dbReference>
<dbReference type="GO" id="GO:0004222">
    <property type="term" value="F:metalloendopeptidase activity"/>
    <property type="evidence" value="ECO:0007669"/>
    <property type="project" value="UniProtKB-UniRule"/>
</dbReference>
<evidence type="ECO:0000256" key="6">
    <source>
        <dbReference type="ARBA" id="ARBA00023049"/>
    </source>
</evidence>
<keyword evidence="6 8" id="KW-0482">Metalloprotease</keyword>
<dbReference type="PANTHER" id="PTHR10127">
    <property type="entry name" value="DISCOIDIN, CUB, EGF, LAMININ , AND ZINC METALLOPROTEASE DOMAIN CONTAINING"/>
    <property type="match status" value="1"/>
</dbReference>
<comment type="cofactor">
    <cofactor evidence="8 9">
        <name>Zn(2+)</name>
        <dbReference type="ChEBI" id="CHEBI:29105"/>
    </cofactor>
    <text evidence="8 9">Binds 1 zinc ion per subunit.</text>
</comment>
<keyword evidence="2 8" id="KW-0645">Protease</keyword>
<evidence type="ECO:0000256" key="3">
    <source>
        <dbReference type="ARBA" id="ARBA00022723"/>
    </source>
</evidence>
<dbReference type="VEuPathDB" id="VectorBase:RSAN_052368"/>
<comment type="caution">
    <text evidence="8">Lacks conserved residue(s) required for the propagation of feature annotation.</text>
</comment>
<evidence type="ECO:0000313" key="11">
    <source>
        <dbReference type="EMBL" id="KAH7983437.1"/>
    </source>
</evidence>
<evidence type="ECO:0000256" key="2">
    <source>
        <dbReference type="ARBA" id="ARBA00022670"/>
    </source>
</evidence>
<organism evidence="11 12">
    <name type="scientific">Rhipicephalus sanguineus</name>
    <name type="common">Brown dog tick</name>
    <name type="synonym">Ixodes sanguineus</name>
    <dbReference type="NCBI Taxonomy" id="34632"/>
    <lineage>
        <taxon>Eukaryota</taxon>
        <taxon>Metazoa</taxon>
        <taxon>Ecdysozoa</taxon>
        <taxon>Arthropoda</taxon>
        <taxon>Chelicerata</taxon>
        <taxon>Arachnida</taxon>
        <taxon>Acari</taxon>
        <taxon>Parasitiformes</taxon>
        <taxon>Ixodida</taxon>
        <taxon>Ixodoidea</taxon>
        <taxon>Ixodidae</taxon>
        <taxon>Rhipicephalinae</taxon>
        <taxon>Rhipicephalus</taxon>
        <taxon>Rhipicephalus</taxon>
    </lineage>
</organism>
<comment type="function">
    <text evidence="7">Zinc metalloprotease. Provoques deadhesion of endothelial cells from cell cultures, and also degradation of fibronectin, fibrinogen and gelatin in vitro. Its role in the venom is not fully understood but it might act as a spreading factor that facilitates diffusion of other venom toxins. Alternatively, it might be involved in the proteolytic processing of other venom toxins or it might play a role in extra-oral digestion of prey.</text>
</comment>
<dbReference type="AlphaFoldDB" id="A0A9D4T9Q4"/>
<keyword evidence="12" id="KW-1185">Reference proteome</keyword>
<comment type="caution">
    <text evidence="11">The sequence shown here is derived from an EMBL/GenBank/DDBJ whole genome shotgun (WGS) entry which is preliminary data.</text>
</comment>
<feature type="binding site" evidence="8">
    <location>
        <position position="59"/>
    </location>
    <ligand>
        <name>Zn(2+)</name>
        <dbReference type="ChEBI" id="CHEBI:29105"/>
        <note>catalytic</note>
    </ligand>
</feature>
<dbReference type="InterPro" id="IPR024079">
    <property type="entry name" value="MetalloPept_cat_dom_sf"/>
</dbReference>
<dbReference type="Pfam" id="PF01400">
    <property type="entry name" value="Astacin"/>
    <property type="match status" value="1"/>
</dbReference>
<keyword evidence="3 8" id="KW-0479">Metal-binding</keyword>
<keyword evidence="4 8" id="KW-0378">Hydrolase</keyword>
<evidence type="ECO:0000256" key="1">
    <source>
        <dbReference type="ARBA" id="ARBA00011245"/>
    </source>
</evidence>
<evidence type="ECO:0000256" key="8">
    <source>
        <dbReference type="PROSITE-ProRule" id="PRU01211"/>
    </source>
</evidence>
<feature type="active site" evidence="8">
    <location>
        <position position="60"/>
    </location>
</feature>
<keyword evidence="5 8" id="KW-0862">Zinc</keyword>
<gene>
    <name evidence="11" type="ORF">HPB52_012049</name>
</gene>
<dbReference type="GO" id="GO:0008270">
    <property type="term" value="F:zinc ion binding"/>
    <property type="evidence" value="ECO:0007669"/>
    <property type="project" value="UniProtKB-UniRule"/>
</dbReference>
<dbReference type="InterPro" id="IPR006026">
    <property type="entry name" value="Peptidase_Metallo"/>
</dbReference>
<dbReference type="Proteomes" id="UP000821837">
    <property type="component" value="Chromosome 1"/>
</dbReference>
<dbReference type="SMART" id="SM00235">
    <property type="entry name" value="ZnMc"/>
    <property type="match status" value="1"/>
</dbReference>
<dbReference type="InterPro" id="IPR001506">
    <property type="entry name" value="Peptidase_M12A"/>
</dbReference>
<sequence length="139" mass="15454">MQLIQAKTCIKFQAHTDEENYVSIAYRQGRCASNVGMQGGEQTVALDPRLCMGLGQVVHEFLHALGFFHEHSRPDRDEYVDVVWDNIVEVDSCRPPCLTGRNSTPLPPPPASPPMVCPGVQPLRETEIFSFADEKDAKA</sequence>
<reference evidence="11" key="1">
    <citation type="journal article" date="2020" name="Cell">
        <title>Large-Scale Comparative Analyses of Tick Genomes Elucidate Their Genetic Diversity and Vector Capacities.</title>
        <authorList>
            <consortium name="Tick Genome and Microbiome Consortium (TIGMIC)"/>
            <person name="Jia N."/>
            <person name="Wang J."/>
            <person name="Shi W."/>
            <person name="Du L."/>
            <person name="Sun Y."/>
            <person name="Zhan W."/>
            <person name="Jiang J.F."/>
            <person name="Wang Q."/>
            <person name="Zhang B."/>
            <person name="Ji P."/>
            <person name="Bell-Sakyi L."/>
            <person name="Cui X.M."/>
            <person name="Yuan T.T."/>
            <person name="Jiang B.G."/>
            <person name="Yang W.F."/>
            <person name="Lam T.T."/>
            <person name="Chang Q.C."/>
            <person name="Ding S.J."/>
            <person name="Wang X.J."/>
            <person name="Zhu J.G."/>
            <person name="Ruan X.D."/>
            <person name="Zhao L."/>
            <person name="Wei J.T."/>
            <person name="Ye R.Z."/>
            <person name="Que T.C."/>
            <person name="Du C.H."/>
            <person name="Zhou Y.H."/>
            <person name="Cheng J.X."/>
            <person name="Dai P.F."/>
            <person name="Guo W.B."/>
            <person name="Han X.H."/>
            <person name="Huang E.J."/>
            <person name="Li L.F."/>
            <person name="Wei W."/>
            <person name="Gao Y.C."/>
            <person name="Liu J.Z."/>
            <person name="Shao H.Z."/>
            <person name="Wang X."/>
            <person name="Wang C.C."/>
            <person name="Yang T.C."/>
            <person name="Huo Q.B."/>
            <person name="Li W."/>
            <person name="Chen H.Y."/>
            <person name="Chen S.E."/>
            <person name="Zhou L.G."/>
            <person name="Ni X.B."/>
            <person name="Tian J.H."/>
            <person name="Sheng Y."/>
            <person name="Liu T."/>
            <person name="Pan Y.S."/>
            <person name="Xia L.Y."/>
            <person name="Li J."/>
            <person name="Zhao F."/>
            <person name="Cao W.C."/>
        </authorList>
    </citation>
    <scope>NUCLEOTIDE SEQUENCE</scope>
    <source>
        <strain evidence="11">Rsan-2018</strain>
    </source>
</reference>
<feature type="domain" description="Peptidase M12A" evidence="10">
    <location>
        <begin position="1"/>
        <end position="87"/>
    </location>
</feature>
<protein>
    <recommendedName>
        <fullName evidence="9">Metalloendopeptidase</fullName>
        <ecNumber evidence="9">3.4.24.-</ecNumber>
    </recommendedName>
</protein>